<reference evidence="2 3" key="1">
    <citation type="journal article" date="2018" name="J. Allergy Clin. Immunol.">
        <title>High-quality assembly of Dermatophagoides pteronyssinus genome and transcriptome reveals a wide range of novel allergens.</title>
        <authorList>
            <person name="Liu X.Y."/>
            <person name="Yang K.Y."/>
            <person name="Wang M.Q."/>
            <person name="Kwok J.S."/>
            <person name="Zeng X."/>
            <person name="Yang Z."/>
            <person name="Xiao X.J."/>
            <person name="Lau C.P."/>
            <person name="Li Y."/>
            <person name="Huang Z.M."/>
            <person name="Ba J.G."/>
            <person name="Yim A.K."/>
            <person name="Ouyang C.Y."/>
            <person name="Ngai S.M."/>
            <person name="Chan T.F."/>
            <person name="Leung E.L."/>
            <person name="Liu L."/>
            <person name="Liu Z.G."/>
            <person name="Tsui S.K."/>
        </authorList>
    </citation>
    <scope>NUCLEOTIDE SEQUENCE [LARGE SCALE GENOMIC DNA]</scope>
    <source>
        <strain evidence="2">Derp</strain>
    </source>
</reference>
<dbReference type="Proteomes" id="UP000887458">
    <property type="component" value="Unassembled WGS sequence"/>
</dbReference>
<evidence type="ECO:0000256" key="1">
    <source>
        <dbReference type="SAM" id="MobiDB-lite"/>
    </source>
</evidence>
<feature type="non-terminal residue" evidence="2">
    <location>
        <position position="92"/>
    </location>
</feature>
<keyword evidence="3" id="KW-1185">Reference proteome</keyword>
<accession>A0ABQ8J5F5</accession>
<sequence>MIQVQSSTQLSLIKLKQPLIHISNVSKLNNDKHFGTTAIFIDIDSEPKSSSPEKLKQSIRGKKSQELNDQKTSSYDLVVDHIFCKPATMLEF</sequence>
<feature type="region of interest" description="Disordered" evidence="1">
    <location>
        <begin position="45"/>
        <end position="71"/>
    </location>
</feature>
<reference evidence="2 3" key="2">
    <citation type="journal article" date="2022" name="Mol. Biol. Evol.">
        <title>Comparative Genomics Reveals Insights into the Divergent Evolution of Astigmatic Mites and Household Pest Adaptations.</title>
        <authorList>
            <person name="Xiong Q."/>
            <person name="Wan A.T."/>
            <person name="Liu X."/>
            <person name="Fung C.S."/>
            <person name="Xiao X."/>
            <person name="Malainual N."/>
            <person name="Hou J."/>
            <person name="Wang L."/>
            <person name="Wang M."/>
            <person name="Yang K.Y."/>
            <person name="Cui Y."/>
            <person name="Leung E.L."/>
            <person name="Nong W."/>
            <person name="Shin S.K."/>
            <person name="Au S.W."/>
            <person name="Jeong K.Y."/>
            <person name="Chew F.T."/>
            <person name="Hui J.H."/>
            <person name="Leung T.F."/>
            <person name="Tungtrongchitr A."/>
            <person name="Zhong N."/>
            <person name="Liu Z."/>
            <person name="Tsui S.K."/>
        </authorList>
    </citation>
    <scope>NUCLEOTIDE SEQUENCE [LARGE SCALE GENOMIC DNA]</scope>
    <source>
        <strain evidence="2">Derp</strain>
    </source>
</reference>
<organism evidence="2 3">
    <name type="scientific">Dermatophagoides pteronyssinus</name>
    <name type="common">European house dust mite</name>
    <dbReference type="NCBI Taxonomy" id="6956"/>
    <lineage>
        <taxon>Eukaryota</taxon>
        <taxon>Metazoa</taxon>
        <taxon>Ecdysozoa</taxon>
        <taxon>Arthropoda</taxon>
        <taxon>Chelicerata</taxon>
        <taxon>Arachnida</taxon>
        <taxon>Acari</taxon>
        <taxon>Acariformes</taxon>
        <taxon>Sarcoptiformes</taxon>
        <taxon>Astigmata</taxon>
        <taxon>Psoroptidia</taxon>
        <taxon>Analgoidea</taxon>
        <taxon>Pyroglyphidae</taxon>
        <taxon>Dermatophagoidinae</taxon>
        <taxon>Dermatophagoides</taxon>
    </lineage>
</organism>
<feature type="compositionally biased region" description="Basic and acidic residues" evidence="1">
    <location>
        <begin position="45"/>
        <end position="56"/>
    </location>
</feature>
<dbReference type="EMBL" id="NJHN03000073">
    <property type="protein sequence ID" value="KAH9417799.1"/>
    <property type="molecule type" value="Genomic_DNA"/>
</dbReference>
<comment type="caution">
    <text evidence="2">The sequence shown here is derived from an EMBL/GenBank/DDBJ whole genome shotgun (WGS) entry which is preliminary data.</text>
</comment>
<gene>
    <name evidence="2" type="ORF">DERP_013574</name>
</gene>
<name>A0ABQ8J5F5_DERPT</name>
<proteinExistence type="predicted"/>
<evidence type="ECO:0000313" key="2">
    <source>
        <dbReference type="EMBL" id="KAH9417799.1"/>
    </source>
</evidence>
<evidence type="ECO:0000313" key="3">
    <source>
        <dbReference type="Proteomes" id="UP000887458"/>
    </source>
</evidence>
<protein>
    <submittedName>
        <fullName evidence="2">Uncharacterized protein</fullName>
    </submittedName>
</protein>